<dbReference type="EMBL" id="CP017755">
    <property type="protein sequence ID" value="AOZ10854.1"/>
    <property type="molecule type" value="Genomic_DNA"/>
</dbReference>
<name>A0ABN4TWB1_9BURK</name>
<protein>
    <recommendedName>
        <fullName evidence="3">Lipoprotein</fullName>
    </recommendedName>
</protein>
<gene>
    <name evidence="1" type="ORF">BKK80_27310</name>
</gene>
<proteinExistence type="predicted"/>
<reference evidence="1 2" key="1">
    <citation type="submission" date="2016-10" db="EMBL/GenBank/DDBJ databases">
        <title>Complete genome sequences of three Cupriavidus strains isolated from various Malaysian environments.</title>
        <authorList>
            <person name="Abdullah A.A.-A."/>
            <person name="Shafie N.A.H."/>
            <person name="Lau N.S."/>
        </authorList>
    </citation>
    <scope>NUCLEOTIDE SEQUENCE [LARGE SCALE GENOMIC DNA]</scope>
    <source>
        <strain evidence="1 2">USMAA1020</strain>
    </source>
</reference>
<dbReference type="Proteomes" id="UP000177515">
    <property type="component" value="Chromosome 2"/>
</dbReference>
<evidence type="ECO:0000313" key="1">
    <source>
        <dbReference type="EMBL" id="AOZ10854.1"/>
    </source>
</evidence>
<evidence type="ECO:0008006" key="3">
    <source>
        <dbReference type="Google" id="ProtNLM"/>
    </source>
</evidence>
<keyword evidence="2" id="KW-1185">Reference proteome</keyword>
<sequence length="177" mass="18596">MAAAAIPLAACAPRYHVAAGAPAAKVRLLTSTDDNTTFTVLDPARCPETPHVVILAGTGQQLAALGPPQKLDIGGDSPEPPAHTRERWLAAGKRLYIAAVSASSQDGTKYRCAAGVSFVPLAGAEYQLRYWREADAKACSILVTRLGTPARSDAPAEADPTQRAFRALKPAYLCDSL</sequence>
<accession>A0ABN4TWB1</accession>
<organism evidence="1 2">
    <name type="scientific">Cupriavidus malaysiensis</name>
    <dbReference type="NCBI Taxonomy" id="367825"/>
    <lineage>
        <taxon>Bacteria</taxon>
        <taxon>Pseudomonadati</taxon>
        <taxon>Pseudomonadota</taxon>
        <taxon>Betaproteobacteria</taxon>
        <taxon>Burkholderiales</taxon>
        <taxon>Burkholderiaceae</taxon>
        <taxon>Cupriavidus</taxon>
    </lineage>
</organism>
<evidence type="ECO:0000313" key="2">
    <source>
        <dbReference type="Proteomes" id="UP000177515"/>
    </source>
</evidence>